<dbReference type="GO" id="GO:0005886">
    <property type="term" value="C:plasma membrane"/>
    <property type="evidence" value="ECO:0007669"/>
    <property type="project" value="UniProtKB-SubCell"/>
</dbReference>
<dbReference type="InterPro" id="IPR018383">
    <property type="entry name" value="UPF0324_pro"/>
</dbReference>
<feature type="transmembrane region" description="Helical" evidence="7">
    <location>
        <begin position="226"/>
        <end position="243"/>
    </location>
</feature>
<keyword evidence="6 7" id="KW-0472">Membrane</keyword>
<evidence type="ECO:0000256" key="1">
    <source>
        <dbReference type="ARBA" id="ARBA00004651"/>
    </source>
</evidence>
<keyword evidence="4 7" id="KW-0812">Transmembrane</keyword>
<dbReference type="KEGG" id="srho:HH216_22130"/>
<dbReference type="PANTHER" id="PTHR30106">
    <property type="entry name" value="INNER MEMBRANE PROTEIN YEIH-RELATED"/>
    <property type="match status" value="1"/>
</dbReference>
<evidence type="ECO:0000256" key="2">
    <source>
        <dbReference type="ARBA" id="ARBA00007977"/>
    </source>
</evidence>
<evidence type="ECO:0000256" key="3">
    <source>
        <dbReference type="ARBA" id="ARBA00022475"/>
    </source>
</evidence>
<protein>
    <submittedName>
        <fullName evidence="8">Putative sulfate exporter family transporter</fullName>
    </submittedName>
</protein>
<evidence type="ECO:0000313" key="8">
    <source>
        <dbReference type="EMBL" id="QJD80817.1"/>
    </source>
</evidence>
<feature type="transmembrane region" description="Helical" evidence="7">
    <location>
        <begin position="28"/>
        <end position="46"/>
    </location>
</feature>
<feature type="transmembrane region" description="Helical" evidence="7">
    <location>
        <begin position="133"/>
        <end position="153"/>
    </location>
</feature>
<evidence type="ECO:0000256" key="5">
    <source>
        <dbReference type="ARBA" id="ARBA00022989"/>
    </source>
</evidence>
<dbReference type="AlphaFoldDB" id="A0A7L5DXX1"/>
<feature type="transmembrane region" description="Helical" evidence="7">
    <location>
        <begin position="159"/>
        <end position="180"/>
    </location>
</feature>
<dbReference type="EMBL" id="CP051677">
    <property type="protein sequence ID" value="QJD80817.1"/>
    <property type="molecule type" value="Genomic_DNA"/>
</dbReference>
<reference evidence="8 9" key="1">
    <citation type="submission" date="2020-04" db="EMBL/GenBank/DDBJ databases">
        <title>Genome sequencing of novel species.</title>
        <authorList>
            <person name="Heo J."/>
            <person name="Kim S.-J."/>
            <person name="Kim J.-S."/>
            <person name="Hong S.-B."/>
            <person name="Kwon S.-W."/>
        </authorList>
    </citation>
    <scope>NUCLEOTIDE SEQUENCE [LARGE SCALE GENOMIC DNA]</scope>
    <source>
        <strain evidence="8 9">CJU-R4</strain>
    </source>
</reference>
<sequence>MNTAHPPTDTARPRPWQQQAQRLLDHRFTTRQLLFFGAVLLCLTPLMPPPLALLLGLLIAQFVGHPYIHLNGKATHWLLQASVVGLGFGMDVHSAVQAGKEGVLFTVASITGTLTVGILLGRWLKIDRVTAHLIAAGTAICGGSAIAALSPVVRANEKQLSVALGTIFILNSVALLVFPAIGQWLHLTQQQFGLWCALAIHDTSSVVGAAARFGPEAVQVATTVKLARALWIIPVALGTATLFKTGKGRISIPYFIGLFVLAMIVHTYLPAIQPVADVLVKLAHIGLTLTLFLIGAGLSGKVIRAVGWQPLAQGILLWGLISAASLWAILAF</sequence>
<evidence type="ECO:0000313" key="9">
    <source>
        <dbReference type="Proteomes" id="UP000501128"/>
    </source>
</evidence>
<feature type="transmembrane region" description="Helical" evidence="7">
    <location>
        <begin position="102"/>
        <end position="121"/>
    </location>
</feature>
<dbReference type="Proteomes" id="UP000501128">
    <property type="component" value="Chromosome"/>
</dbReference>
<evidence type="ECO:0000256" key="6">
    <source>
        <dbReference type="ARBA" id="ARBA00023136"/>
    </source>
</evidence>
<feature type="transmembrane region" description="Helical" evidence="7">
    <location>
        <begin position="252"/>
        <end position="272"/>
    </location>
</feature>
<keyword evidence="5 7" id="KW-1133">Transmembrane helix</keyword>
<feature type="transmembrane region" description="Helical" evidence="7">
    <location>
        <begin position="311"/>
        <end position="330"/>
    </location>
</feature>
<name>A0A7L5DXX1_9BACT</name>
<dbReference type="RefSeq" id="WP_169552837.1">
    <property type="nucleotide sequence ID" value="NZ_CP051677.1"/>
</dbReference>
<dbReference type="PANTHER" id="PTHR30106:SF1">
    <property type="entry name" value="UPF0324 MEMBRANE PROTEIN FN0533"/>
    <property type="match status" value="1"/>
</dbReference>
<evidence type="ECO:0000256" key="4">
    <source>
        <dbReference type="ARBA" id="ARBA00022692"/>
    </source>
</evidence>
<accession>A0A7L5DXX1</accession>
<keyword evidence="3" id="KW-1003">Cell membrane</keyword>
<comment type="subcellular location">
    <subcellularLocation>
        <location evidence="1">Cell membrane</location>
        <topology evidence="1">Multi-pass membrane protein</topology>
    </subcellularLocation>
</comment>
<gene>
    <name evidence="8" type="ORF">HH216_22130</name>
</gene>
<proteinExistence type="inferred from homology"/>
<keyword evidence="9" id="KW-1185">Reference proteome</keyword>
<organism evidence="8 9">
    <name type="scientific">Spirosoma rhododendri</name>
    <dbReference type="NCBI Taxonomy" id="2728024"/>
    <lineage>
        <taxon>Bacteria</taxon>
        <taxon>Pseudomonadati</taxon>
        <taxon>Bacteroidota</taxon>
        <taxon>Cytophagia</taxon>
        <taxon>Cytophagales</taxon>
        <taxon>Cytophagaceae</taxon>
        <taxon>Spirosoma</taxon>
    </lineage>
</organism>
<evidence type="ECO:0000256" key="7">
    <source>
        <dbReference type="SAM" id="Phobius"/>
    </source>
</evidence>
<feature type="transmembrane region" description="Helical" evidence="7">
    <location>
        <begin position="192"/>
        <end position="214"/>
    </location>
</feature>
<dbReference type="Pfam" id="PF03601">
    <property type="entry name" value="Cons_hypoth698"/>
    <property type="match status" value="1"/>
</dbReference>
<comment type="similarity">
    <text evidence="2">Belongs to the UPF0324 family.</text>
</comment>
<feature type="transmembrane region" description="Helical" evidence="7">
    <location>
        <begin position="278"/>
        <end position="299"/>
    </location>
</feature>